<dbReference type="AlphaFoldDB" id="D4XJS2"/>
<name>D4XJS2_9BURK</name>
<comment type="caution">
    <text evidence="1">The sequence shown here is derived from an EMBL/GenBank/DDBJ whole genome shotgun (WGS) entry which is preliminary data.</text>
</comment>
<dbReference type="EMBL" id="ADMS01000137">
    <property type="protein sequence ID" value="EFF72942.1"/>
    <property type="molecule type" value="Genomic_DNA"/>
</dbReference>
<dbReference type="Proteomes" id="UP000004510">
    <property type="component" value="Unassembled WGS sequence"/>
</dbReference>
<evidence type="ECO:0000313" key="1">
    <source>
        <dbReference type="EMBL" id="EFF72942.1"/>
    </source>
</evidence>
<protein>
    <submittedName>
        <fullName evidence="1">Uncharacterized protein</fullName>
    </submittedName>
</protein>
<evidence type="ECO:0000313" key="2">
    <source>
        <dbReference type="Proteomes" id="UP000004510"/>
    </source>
</evidence>
<proteinExistence type="predicted"/>
<accession>D4XJS2</accession>
<reference evidence="2" key="1">
    <citation type="submission" date="2010-03" db="EMBL/GenBank/DDBJ databases">
        <title>Complete sequence of Mobiluncus curtisii ATCC 43063.</title>
        <authorList>
            <person name="Muzny D."/>
            <person name="Qin X."/>
            <person name="Deng J."/>
            <person name="Jiang H."/>
            <person name="Liu Y."/>
            <person name="Qu J."/>
            <person name="Song X.-Z."/>
            <person name="Zhang L."/>
            <person name="Thornton R."/>
            <person name="Coyle M."/>
            <person name="Francisco L."/>
            <person name="Jackson L."/>
            <person name="Javaid M."/>
            <person name="Korchina V."/>
            <person name="Kovar C."/>
            <person name="Mata R."/>
            <person name="Mathew T."/>
            <person name="Ngo R."/>
            <person name="Nguyen L."/>
            <person name="Nguyen N."/>
            <person name="Okwuonu G."/>
            <person name="Ongeri F."/>
            <person name="Pham C."/>
            <person name="Simmons D."/>
            <person name="Wilczek-Boney K."/>
            <person name="Hale W."/>
            <person name="Jakkamsetti A."/>
            <person name="Pham P."/>
            <person name="Ruth R."/>
            <person name="San Lucas F."/>
            <person name="Warren J."/>
            <person name="Zhang J."/>
            <person name="Zhao Z."/>
            <person name="Zhou C."/>
            <person name="Zhu D."/>
            <person name="Lee S."/>
            <person name="Bess C."/>
            <person name="Blankenburg K."/>
            <person name="Forbes L."/>
            <person name="Fu Q."/>
            <person name="Gubbala S."/>
            <person name="Hirani K."/>
            <person name="Jayaseelan J.C."/>
            <person name="Lara F."/>
            <person name="Munidasa M."/>
            <person name="Palculict T."/>
            <person name="Patil S."/>
            <person name="Pu L.-L."/>
            <person name="Saada N."/>
            <person name="Tang L."/>
            <person name="Weissenberger G."/>
            <person name="Zhu Y."/>
            <person name="Hemphill L."/>
            <person name="Shang Y."/>
            <person name="Youmans B."/>
            <person name="Ayvaz T."/>
            <person name="Ross M."/>
            <person name="Santibanez J."/>
            <person name="Aqrawi P."/>
            <person name="Gross S."/>
            <person name="Joshi V."/>
            <person name="Fowler G."/>
            <person name="Nazareth L."/>
            <person name="Reid J."/>
            <person name="Worley K."/>
            <person name="Petrosino J."/>
            <person name="Highlander S."/>
            <person name="Gibbs R."/>
            <person name="Gibbs R."/>
        </authorList>
    </citation>
    <scope>NUCLEOTIDE SEQUENCE [LARGE SCALE GENOMIC DNA]</scope>
    <source>
        <strain evidence="2">ATCC 43553</strain>
    </source>
</reference>
<feature type="non-terminal residue" evidence="1">
    <location>
        <position position="58"/>
    </location>
</feature>
<gene>
    <name evidence="1" type="ORF">HMPREF0004_5719</name>
</gene>
<dbReference type="HOGENOM" id="CLU_3000695_0_0_4"/>
<organism evidence="1 2">
    <name type="scientific">Achromobacter piechaudii ATCC 43553</name>
    <dbReference type="NCBI Taxonomy" id="742159"/>
    <lineage>
        <taxon>Bacteria</taxon>
        <taxon>Pseudomonadati</taxon>
        <taxon>Pseudomonadota</taxon>
        <taxon>Betaproteobacteria</taxon>
        <taxon>Burkholderiales</taxon>
        <taxon>Alcaligenaceae</taxon>
        <taxon>Achromobacter</taxon>
    </lineage>
</organism>
<sequence>MQHVRLRQDRQALQQRVQAGRAQPALGFQADQFLVQRQRQFPLQPLVRHALGMVHHEL</sequence>